<feature type="transmembrane region" description="Helical" evidence="2">
    <location>
        <begin position="1239"/>
        <end position="1260"/>
    </location>
</feature>
<feature type="compositionally biased region" description="Basic and acidic residues" evidence="1">
    <location>
        <begin position="511"/>
        <end position="522"/>
    </location>
</feature>
<keyword evidence="4" id="KW-1185">Reference proteome</keyword>
<feature type="compositionally biased region" description="Basic and acidic residues" evidence="1">
    <location>
        <begin position="625"/>
        <end position="634"/>
    </location>
</feature>
<feature type="compositionally biased region" description="Basic residues" evidence="1">
    <location>
        <begin position="568"/>
        <end position="583"/>
    </location>
</feature>
<feature type="compositionally biased region" description="Basic residues" evidence="1">
    <location>
        <begin position="89"/>
        <end position="98"/>
    </location>
</feature>
<dbReference type="STRING" id="2656787.A0A370TB61"/>
<feature type="compositionally biased region" description="Polar residues" evidence="1">
    <location>
        <begin position="45"/>
        <end position="59"/>
    </location>
</feature>
<dbReference type="EMBL" id="NPIC01000013">
    <property type="protein sequence ID" value="RDL31173.1"/>
    <property type="molecule type" value="Genomic_DNA"/>
</dbReference>
<feature type="region of interest" description="Disordered" evidence="1">
    <location>
        <begin position="989"/>
        <end position="1016"/>
    </location>
</feature>
<accession>A0A370TB61</accession>
<dbReference type="GeneID" id="43602811"/>
<reference evidence="3 4" key="1">
    <citation type="journal article" date="2018" name="IMA Fungus">
        <title>IMA Genome-F 9: Draft genome sequence of Annulohypoxylon stygium, Aspergillus mulundensis, Berkeleyomyces basicola (syn. Thielaviopsis basicola), Ceratocystis smalleyi, two Cercospora beticola strains, Coleophoma cylindrospora, Fusarium fracticaudum, Phialophora cf. hyalina, and Morchella septimelata.</title>
        <authorList>
            <person name="Wingfield B.D."/>
            <person name="Bills G.F."/>
            <person name="Dong Y."/>
            <person name="Huang W."/>
            <person name="Nel W.J."/>
            <person name="Swalarsk-Parry B.S."/>
            <person name="Vaghefi N."/>
            <person name="Wilken P.M."/>
            <person name="An Z."/>
            <person name="de Beer Z.W."/>
            <person name="De Vos L."/>
            <person name="Chen L."/>
            <person name="Duong T.A."/>
            <person name="Gao Y."/>
            <person name="Hammerbacher A."/>
            <person name="Kikkert J.R."/>
            <person name="Li Y."/>
            <person name="Li H."/>
            <person name="Li K."/>
            <person name="Li Q."/>
            <person name="Liu X."/>
            <person name="Ma X."/>
            <person name="Naidoo K."/>
            <person name="Pethybridge S.J."/>
            <person name="Sun J."/>
            <person name="Steenkamp E.T."/>
            <person name="van der Nest M.A."/>
            <person name="van Wyk S."/>
            <person name="Wingfield M.J."/>
            <person name="Xiong C."/>
            <person name="Yue Q."/>
            <person name="Zhang X."/>
        </authorList>
    </citation>
    <scope>NUCLEOTIDE SEQUENCE [LARGE SCALE GENOMIC DNA]</scope>
    <source>
        <strain evidence="3 4">BP 5553</strain>
    </source>
</reference>
<dbReference type="RefSeq" id="XP_031865422.1">
    <property type="nucleotide sequence ID" value="XM_032018585.1"/>
</dbReference>
<feature type="region of interest" description="Disordered" evidence="1">
    <location>
        <begin position="1"/>
        <end position="163"/>
    </location>
</feature>
<evidence type="ECO:0000313" key="3">
    <source>
        <dbReference type="EMBL" id="RDL31173.1"/>
    </source>
</evidence>
<feature type="compositionally biased region" description="Basic and acidic residues" evidence="1">
    <location>
        <begin position="133"/>
        <end position="155"/>
    </location>
</feature>
<evidence type="ECO:0000313" key="4">
    <source>
        <dbReference type="Proteomes" id="UP000254866"/>
    </source>
</evidence>
<proteinExistence type="predicted"/>
<feature type="region of interest" description="Disordered" evidence="1">
    <location>
        <begin position="499"/>
        <end position="860"/>
    </location>
</feature>
<feature type="region of interest" description="Disordered" evidence="1">
    <location>
        <begin position="912"/>
        <end position="939"/>
    </location>
</feature>
<dbReference type="Proteomes" id="UP000254866">
    <property type="component" value="Unassembled WGS sequence"/>
</dbReference>
<dbReference type="InterPro" id="IPR038769">
    <property type="entry name" value="MTC4"/>
</dbReference>
<feature type="compositionally biased region" description="Low complexity" evidence="1">
    <location>
        <begin position="352"/>
        <end position="363"/>
    </location>
</feature>
<feature type="compositionally biased region" description="Basic and acidic residues" evidence="1">
    <location>
        <begin position="777"/>
        <end position="794"/>
    </location>
</feature>
<keyword evidence="2" id="KW-0812">Transmembrane</keyword>
<name>A0A370TB61_9HELO</name>
<feature type="compositionally biased region" description="Basic and acidic residues" evidence="1">
    <location>
        <begin position="1006"/>
        <end position="1016"/>
    </location>
</feature>
<gene>
    <name evidence="3" type="ORF">BP5553_09962</name>
</gene>
<organism evidence="3 4">
    <name type="scientific">Venustampulla echinocandica</name>
    <dbReference type="NCBI Taxonomy" id="2656787"/>
    <lineage>
        <taxon>Eukaryota</taxon>
        <taxon>Fungi</taxon>
        <taxon>Dikarya</taxon>
        <taxon>Ascomycota</taxon>
        <taxon>Pezizomycotina</taxon>
        <taxon>Leotiomycetes</taxon>
        <taxon>Helotiales</taxon>
        <taxon>Pleuroascaceae</taxon>
        <taxon>Venustampulla</taxon>
    </lineage>
</organism>
<dbReference type="PANTHER" id="PTHR38426:SF1">
    <property type="entry name" value="MAINTENANCE OF TELOMERE CAPPING PROTEIN 4"/>
    <property type="match status" value="1"/>
</dbReference>
<feature type="compositionally biased region" description="Basic and acidic residues" evidence="1">
    <location>
        <begin position="539"/>
        <end position="562"/>
    </location>
</feature>
<feature type="compositionally biased region" description="Polar residues" evidence="1">
    <location>
        <begin position="755"/>
        <end position="767"/>
    </location>
</feature>
<keyword evidence="2" id="KW-1133">Transmembrane helix</keyword>
<comment type="caution">
    <text evidence="3">The sequence shown here is derived from an EMBL/GenBank/DDBJ whole genome shotgun (WGS) entry which is preliminary data.</text>
</comment>
<dbReference type="OrthoDB" id="5402622at2759"/>
<sequence>MTSNPPTPGVIRSKDKDASSNSPPGHRTTASASSSSNPRYSLSSGQTGESSTSATNRNSLARDGVANGPGERESKNGGLEDDKLSKDSKRSHRSRRSRTSGGFLLSNSFFEPPSHGAMSEASAPEQLPYQRPSAHDPKGKSALRSPEKLHTERRSNVGAGGLESSPLAANATVALTGRNLAGEIRQQKGEVVDDGSGAKPTAPTLDVDSAQIVNLALNLSESRHNARRNISTPLLPIAQGLGEGFAGGSLRQHLQQQRRISRNISPRSDRGGRAMTPSPRITPSVQIYNPLQGAFDTQPDGSYQYHFSPSTLARAAKAKNVIELMAEYRRLLQYVPPLKPQLERVTSNDRGPIPSSPTSAPISRAVSVSSHAPRPLGRLYNPLQYIRNRKVRARNAKAIDGESQGFGDLSKVSSWIDQVATEASSEDSHLADCLFMPSFSKAADAAASPHTSPQSGSGKGQAAPPKVKRPRIDWVTSPADMIADVFWLEQDDNKKMIENRHGRKIFPPAAELKRPMSRKSEEPEPQLSPNRAVPEDSALDLRLDTKLPEFKSIKGDLDKHPDSAGSRARQKLRHVRNATRIHHNYNGSIHDRSHLFRSRSRSHSDSSDSGSQRRSARRRSGTVDSNDRATDILEKQMMQMLQKEAQDSDRKSSHDFPGDLINRSAEPLKPLPEPYSPSEAVKDGSNYGRTRPVMNQTKTDAAKNGSSGRASLEVPASSPRRSLEELDSTAPNSPEVRASKLSNAFVPSLAMNFSPPRSRNTSQTRNPLSKVKSKILPFRDHSLERSRSRVHMEESQVQVQPLSSKELIPGSPDTPERRRRSMSPTKHIPSGKADEDSTPLKQTSSLRKNKGEDSGIRGLFKNSRNPVARVGELFWKASKEPSPEHGVSSNFSTDESDIEDFKVSQALPAKIQSHEGPTGVGIQDAGGLPSRKETPSYINDMPVFASPFERRGRSVRARGEDVKSNQQIGAIGKRISQLHIPEPTPRIDVQTASPTTSPDHGPVAPFHRDSSISDLDSRRGSFMPGVESADARLNAILGLPGKHSNTLPVTGLANLDVGHDQSPSQNRKREWSISDRGISIHRGPMTKREIARVEALLLSSGIKAKEISRRATELKDLRDADETYYSEIAELAQDDIIPVPKCKQHILAARILSSDMQLSSRMWQESADAFANTTITGVLRDIENLQTRLSDDLTPMTRKAADEADEVSKDLVTSQTLTVKKITDKINTMMRRRRRRFRWLRRGGWVLLEWALVGVMWYVWFVVVLARVFMGVGKGVVGSLRWLFWL</sequence>
<keyword evidence="2" id="KW-0472">Membrane</keyword>
<evidence type="ECO:0000256" key="1">
    <source>
        <dbReference type="SAM" id="MobiDB-lite"/>
    </source>
</evidence>
<feature type="region of interest" description="Disordered" evidence="1">
    <location>
        <begin position="445"/>
        <end position="472"/>
    </location>
</feature>
<feature type="compositionally biased region" description="Basic and acidic residues" evidence="1">
    <location>
        <begin position="644"/>
        <end position="657"/>
    </location>
</feature>
<feature type="region of interest" description="Disordered" evidence="1">
    <location>
        <begin position="264"/>
        <end position="284"/>
    </location>
</feature>
<evidence type="ECO:0000256" key="2">
    <source>
        <dbReference type="SAM" id="Phobius"/>
    </source>
</evidence>
<dbReference type="PANTHER" id="PTHR38426">
    <property type="entry name" value="MAINTENANCE OF TELOMERE CAPPING PROTEIN 4"/>
    <property type="match status" value="1"/>
</dbReference>
<feature type="compositionally biased region" description="Polar residues" evidence="1">
    <location>
        <begin position="693"/>
        <end position="709"/>
    </location>
</feature>
<feature type="compositionally biased region" description="Low complexity" evidence="1">
    <location>
        <begin position="31"/>
        <end position="44"/>
    </location>
</feature>
<feature type="compositionally biased region" description="Basic and acidic residues" evidence="1">
    <location>
        <begin position="70"/>
        <end position="88"/>
    </location>
</feature>
<protein>
    <submittedName>
        <fullName evidence="3">Uncharacterized protein</fullName>
    </submittedName>
</protein>
<feature type="region of interest" description="Disordered" evidence="1">
    <location>
        <begin position="343"/>
        <end position="368"/>
    </location>
</feature>